<accession>A0A3S9WMZ5</accession>
<proteinExistence type="predicted"/>
<dbReference type="Proteomes" id="UP000274841">
    <property type="component" value="Chromosome"/>
</dbReference>
<feature type="transmembrane region" description="Helical" evidence="1">
    <location>
        <begin position="77"/>
        <end position="105"/>
    </location>
</feature>
<organism evidence="2 3">
    <name type="scientific">Microbacterium oxydans</name>
    <dbReference type="NCBI Taxonomy" id="82380"/>
    <lineage>
        <taxon>Bacteria</taxon>
        <taxon>Bacillati</taxon>
        <taxon>Actinomycetota</taxon>
        <taxon>Actinomycetes</taxon>
        <taxon>Micrococcales</taxon>
        <taxon>Microbacteriaceae</taxon>
        <taxon>Microbacterium</taxon>
    </lineage>
</organism>
<evidence type="ECO:0000256" key="1">
    <source>
        <dbReference type="SAM" id="Phobius"/>
    </source>
</evidence>
<sequence>MIPGAIGHNGDMTDPALAPRNAFVGVLVVWATAFLATVVIGIFVPEEWRVPWLLVGFGGVVLLSFAVQLWYGRTQGFIFRVAGSVIGALLLMGIISVGFGLAALIPT</sequence>
<dbReference type="KEGG" id="moy:CVS54_02817"/>
<keyword evidence="1" id="KW-0472">Membrane</keyword>
<name>A0A3S9WMZ5_9MICO</name>
<protein>
    <submittedName>
        <fullName evidence="2">Uncharacterized protein</fullName>
    </submittedName>
</protein>
<feature type="transmembrane region" description="Helical" evidence="1">
    <location>
        <begin position="22"/>
        <end position="44"/>
    </location>
</feature>
<dbReference type="AlphaFoldDB" id="A0A3S9WMZ5"/>
<keyword evidence="1" id="KW-1133">Transmembrane helix</keyword>
<keyword evidence="1" id="KW-0812">Transmembrane</keyword>
<dbReference type="EMBL" id="CP031422">
    <property type="protein sequence ID" value="AZS41464.1"/>
    <property type="molecule type" value="Genomic_DNA"/>
</dbReference>
<feature type="transmembrane region" description="Helical" evidence="1">
    <location>
        <begin position="51"/>
        <end position="71"/>
    </location>
</feature>
<reference evidence="2 3" key="1">
    <citation type="submission" date="2018-08" db="EMBL/GenBank/DDBJ databases">
        <title>Microbacterium oxydans strain HG3.</title>
        <authorList>
            <person name="ORTET P."/>
        </authorList>
    </citation>
    <scope>NUCLEOTIDE SEQUENCE [LARGE SCALE GENOMIC DNA]</scope>
    <source>
        <strain evidence="2 3">HG3</strain>
    </source>
</reference>
<evidence type="ECO:0000313" key="2">
    <source>
        <dbReference type="EMBL" id="AZS41464.1"/>
    </source>
</evidence>
<gene>
    <name evidence="2" type="ORF">CVS54_02817</name>
</gene>
<evidence type="ECO:0000313" key="3">
    <source>
        <dbReference type="Proteomes" id="UP000274841"/>
    </source>
</evidence>